<evidence type="ECO:0000313" key="1">
    <source>
        <dbReference type="EMBL" id="MFD1327463.1"/>
    </source>
</evidence>
<reference evidence="2" key="1">
    <citation type="journal article" date="2019" name="Int. J. Syst. Evol. Microbiol.">
        <title>The Global Catalogue of Microorganisms (GCM) 10K type strain sequencing project: providing services to taxonomists for standard genome sequencing and annotation.</title>
        <authorList>
            <consortium name="The Broad Institute Genomics Platform"/>
            <consortium name="The Broad Institute Genome Sequencing Center for Infectious Disease"/>
            <person name="Wu L."/>
            <person name="Ma J."/>
        </authorList>
    </citation>
    <scope>NUCLEOTIDE SEQUENCE [LARGE SCALE GENOMIC DNA]</scope>
    <source>
        <strain evidence="2">CCUG 55609</strain>
    </source>
</reference>
<accession>A0ABW3YTR9</accession>
<dbReference type="RefSeq" id="WP_374835250.1">
    <property type="nucleotide sequence ID" value="NZ_JBHEEW010000001.1"/>
</dbReference>
<dbReference type="EMBL" id="JBHTNF010000002">
    <property type="protein sequence ID" value="MFD1327463.1"/>
    <property type="molecule type" value="Genomic_DNA"/>
</dbReference>
<name>A0ABW3YTR9_MYCRA</name>
<sequence length="62" mass="7573">MRHIEIRHLDRERARHVWEVSDYCRKAGIHRAEEKRLIKILGRYASAHELQMNVIRPNNRSR</sequence>
<gene>
    <name evidence="1" type="ORF">ACFQ33_06090</name>
</gene>
<proteinExistence type="predicted"/>
<protein>
    <submittedName>
        <fullName evidence="1">Uncharacterized protein</fullName>
    </submittedName>
</protein>
<comment type="caution">
    <text evidence="1">The sequence shown here is derived from an EMBL/GenBank/DDBJ whole genome shotgun (WGS) entry which is preliminary data.</text>
</comment>
<keyword evidence="2" id="KW-1185">Reference proteome</keyword>
<dbReference type="Proteomes" id="UP001597173">
    <property type="component" value="Unassembled WGS sequence"/>
</dbReference>
<organism evidence="1 2">
    <name type="scientific">Mycoplana ramosa</name>
    <name type="common">Mycoplana bullata</name>
    <dbReference type="NCBI Taxonomy" id="40837"/>
    <lineage>
        <taxon>Bacteria</taxon>
        <taxon>Pseudomonadati</taxon>
        <taxon>Pseudomonadota</taxon>
        <taxon>Alphaproteobacteria</taxon>
        <taxon>Hyphomicrobiales</taxon>
        <taxon>Rhizobiaceae</taxon>
        <taxon>Mycoplana</taxon>
    </lineage>
</organism>
<evidence type="ECO:0000313" key="2">
    <source>
        <dbReference type="Proteomes" id="UP001597173"/>
    </source>
</evidence>